<evidence type="ECO:0000256" key="1">
    <source>
        <dbReference type="ARBA" id="ARBA00022737"/>
    </source>
</evidence>
<dbReference type="PANTHER" id="PTHR47926:SF388">
    <property type="entry name" value="DYW DOMAIN-CONTAINING PROTEIN"/>
    <property type="match status" value="1"/>
</dbReference>
<dbReference type="EMBL" id="JAVIJP010000047">
    <property type="protein sequence ID" value="KAL3626314.1"/>
    <property type="molecule type" value="Genomic_DNA"/>
</dbReference>
<evidence type="ECO:0000313" key="4">
    <source>
        <dbReference type="Proteomes" id="UP001632038"/>
    </source>
</evidence>
<feature type="repeat" description="PPR" evidence="2">
    <location>
        <begin position="116"/>
        <end position="146"/>
    </location>
</feature>
<dbReference type="PANTHER" id="PTHR47926">
    <property type="entry name" value="PENTATRICOPEPTIDE REPEAT-CONTAINING PROTEIN"/>
    <property type="match status" value="1"/>
</dbReference>
<dbReference type="NCBIfam" id="TIGR00756">
    <property type="entry name" value="PPR"/>
    <property type="match status" value="2"/>
</dbReference>
<feature type="repeat" description="PPR" evidence="2">
    <location>
        <begin position="147"/>
        <end position="181"/>
    </location>
</feature>
<dbReference type="InterPro" id="IPR002885">
    <property type="entry name" value="PPR_rpt"/>
</dbReference>
<dbReference type="Proteomes" id="UP001632038">
    <property type="component" value="Unassembled WGS sequence"/>
</dbReference>
<dbReference type="Pfam" id="PF01535">
    <property type="entry name" value="PPR"/>
    <property type="match status" value="3"/>
</dbReference>
<organism evidence="3 4">
    <name type="scientific">Castilleja foliolosa</name>
    <dbReference type="NCBI Taxonomy" id="1961234"/>
    <lineage>
        <taxon>Eukaryota</taxon>
        <taxon>Viridiplantae</taxon>
        <taxon>Streptophyta</taxon>
        <taxon>Embryophyta</taxon>
        <taxon>Tracheophyta</taxon>
        <taxon>Spermatophyta</taxon>
        <taxon>Magnoliopsida</taxon>
        <taxon>eudicotyledons</taxon>
        <taxon>Gunneridae</taxon>
        <taxon>Pentapetalae</taxon>
        <taxon>asterids</taxon>
        <taxon>lamiids</taxon>
        <taxon>Lamiales</taxon>
        <taxon>Orobanchaceae</taxon>
        <taxon>Pedicularideae</taxon>
        <taxon>Castillejinae</taxon>
        <taxon>Castilleja</taxon>
    </lineage>
</organism>
<gene>
    <name evidence="3" type="ORF">CASFOL_029863</name>
</gene>
<keyword evidence="1" id="KW-0677">Repeat</keyword>
<evidence type="ECO:0000256" key="2">
    <source>
        <dbReference type="PROSITE-ProRule" id="PRU00708"/>
    </source>
</evidence>
<dbReference type="Gene3D" id="1.25.40.10">
    <property type="entry name" value="Tetratricopeptide repeat domain"/>
    <property type="match status" value="2"/>
</dbReference>
<dbReference type="AlphaFoldDB" id="A0ABD3CAB2"/>
<evidence type="ECO:0000313" key="3">
    <source>
        <dbReference type="EMBL" id="KAL3626314.1"/>
    </source>
</evidence>
<proteinExistence type="predicted"/>
<accession>A0ABD3CAB2</accession>
<dbReference type="InterPro" id="IPR011990">
    <property type="entry name" value="TPR-like_helical_dom_sf"/>
</dbReference>
<name>A0ABD3CAB2_9LAMI</name>
<dbReference type="PROSITE" id="PS51375">
    <property type="entry name" value="PPR"/>
    <property type="match status" value="2"/>
</dbReference>
<protein>
    <recommendedName>
        <fullName evidence="5">Pentatricopeptide repeat-containing protein</fullName>
    </recommendedName>
</protein>
<keyword evidence="4" id="KW-1185">Reference proteome</keyword>
<comment type="caution">
    <text evidence="3">The sequence shown here is derived from an EMBL/GenBank/DDBJ whole genome shotgun (WGS) entry which is preliminary data.</text>
</comment>
<dbReference type="InterPro" id="IPR046960">
    <property type="entry name" value="PPR_At4g14850-like_plant"/>
</dbReference>
<evidence type="ECO:0008006" key="5">
    <source>
        <dbReference type="Google" id="ProtNLM"/>
    </source>
</evidence>
<dbReference type="FunFam" id="1.25.40.10:FF:000442">
    <property type="entry name" value="Pentatricopeptide repeat-containing protein At3g49710"/>
    <property type="match status" value="1"/>
</dbReference>
<sequence>MMKPLDLRKHLRYLSLRSSFYSSQAAKHEKPIFRSSESSNRIINRSTAGETKFLETVDQLCRQKRLRDVIQLLENQIHTPSAPLYTAILQLCIEKRALDEGKIVHAHIRGSDFVPGVFISNKILDLYCKCGSISDAQNLFDEMRDRDLCSWNTLIFGYAKTGRISEARNLFDEMPERDNFSWTAMISAYVKREQPSNALELY</sequence>
<reference evidence="4" key="1">
    <citation type="journal article" date="2024" name="IScience">
        <title>Strigolactones Initiate the Formation of Haustorium-like Structures in Castilleja.</title>
        <authorList>
            <person name="Buerger M."/>
            <person name="Peterson D."/>
            <person name="Chory J."/>
        </authorList>
    </citation>
    <scope>NUCLEOTIDE SEQUENCE [LARGE SCALE GENOMIC DNA]</scope>
</reference>